<keyword evidence="3" id="KW-1185">Reference proteome</keyword>
<proteinExistence type="predicted"/>
<evidence type="ECO:0000313" key="2">
    <source>
        <dbReference type="EMBL" id="GGZ82913.1"/>
    </source>
</evidence>
<accession>A0ABQ3CCA9</accession>
<sequence length="133" mass="14670">METFERILLHAEECTRRARPDLGHSSRSTDLIGRLYQGAGAASVVQPDPALARVPVQRGDFMHLEWAVRDIEMYRGDPQTGRAARQLLNRFNALLGQQRAVIHMGGTAAFDPDAPAPHAPAAPALPTYRKETM</sequence>
<dbReference type="Proteomes" id="UP000624183">
    <property type="component" value="Unassembled WGS sequence"/>
</dbReference>
<protein>
    <submittedName>
        <fullName evidence="2">Uncharacterized protein</fullName>
    </submittedName>
</protein>
<organism evidence="2 3">
    <name type="scientific">Streptomyces rubiginosohelvolus</name>
    <dbReference type="NCBI Taxonomy" id="67362"/>
    <lineage>
        <taxon>Bacteria</taxon>
        <taxon>Bacillati</taxon>
        <taxon>Actinomycetota</taxon>
        <taxon>Actinomycetes</taxon>
        <taxon>Kitasatosporales</taxon>
        <taxon>Streptomycetaceae</taxon>
        <taxon>Streptomyces</taxon>
    </lineage>
</organism>
<comment type="caution">
    <text evidence="2">The sequence shown here is derived from an EMBL/GenBank/DDBJ whole genome shotgun (WGS) entry which is preliminary data.</text>
</comment>
<dbReference type="EMBL" id="BMUW01000029">
    <property type="protein sequence ID" value="GGZ82913.1"/>
    <property type="molecule type" value="Genomic_DNA"/>
</dbReference>
<evidence type="ECO:0000256" key="1">
    <source>
        <dbReference type="SAM" id="MobiDB-lite"/>
    </source>
</evidence>
<evidence type="ECO:0000313" key="3">
    <source>
        <dbReference type="Proteomes" id="UP000624183"/>
    </source>
</evidence>
<name>A0ABQ3CCA9_9ACTN</name>
<reference evidence="3" key="1">
    <citation type="journal article" date="2019" name="Int. J. Syst. Evol. Microbiol.">
        <title>The Global Catalogue of Microorganisms (GCM) 10K type strain sequencing project: providing services to taxonomists for standard genome sequencing and annotation.</title>
        <authorList>
            <consortium name="The Broad Institute Genomics Platform"/>
            <consortium name="The Broad Institute Genome Sequencing Center for Infectious Disease"/>
            <person name="Wu L."/>
            <person name="Ma J."/>
        </authorList>
    </citation>
    <scope>NUCLEOTIDE SEQUENCE [LARGE SCALE GENOMIC DNA]</scope>
    <source>
        <strain evidence="3">JCM 4602</strain>
    </source>
</reference>
<feature type="region of interest" description="Disordered" evidence="1">
    <location>
        <begin position="112"/>
        <end position="133"/>
    </location>
</feature>
<gene>
    <name evidence="2" type="ORF">GCM10010328_66620</name>
</gene>